<accession>A0A5K1JZN0</accession>
<sequence length="396" mass="44518">MKLTYDVLLHIISLFPYAENAVHLMATCRVLYHAGAKIALRKPIIIKNSEQLTSFLQFLRAENLSRCQYLKNLELGTCGKDEDEIHDLLDTIPRLVNIECLSLSHAEDVLEPDRALPAAFATLKTLRYLQLPGVVTAGVTLLSLLRSPLTSADIDFTSADGSDVWSHLDPDQLAEFHPVTLLQNFAATLEELCCGEWSTVIEPDIPKIPIYPKMRKLALEHHDSRLRMDPFIQAFPNLTHLHVCPDYYDRVAEFDMENIRESHGINVEKQLASGVGRWAHLEHFSGGLADFYATGLACPIRRVTITGIHLVEHEPATEMLATMFRCAQPVHLKLEGLSSSMLEDFDRSFLAMLRGEGASNLVNLAVSIRFDARDRERDLRDTIVRLYSPRVPLGLG</sequence>
<protein>
    <submittedName>
        <fullName evidence="1">Peroxisomal hydratase-dehydrogenase-epimerase</fullName>
    </submittedName>
</protein>
<proteinExistence type="predicted"/>
<reference evidence="1" key="1">
    <citation type="submission" date="2019-10" db="EMBL/GenBank/DDBJ databases">
        <authorList>
            <person name="Nor Muhammad N."/>
        </authorList>
    </citation>
    <scope>NUCLEOTIDE SEQUENCE</scope>
</reference>
<dbReference type="EMBL" id="LR726949">
    <property type="protein sequence ID" value="VWO98444.1"/>
    <property type="molecule type" value="Genomic_DNA"/>
</dbReference>
<evidence type="ECO:0000313" key="1">
    <source>
        <dbReference type="EMBL" id="VWO98444.1"/>
    </source>
</evidence>
<dbReference type="Gene3D" id="3.80.10.10">
    <property type="entry name" value="Ribonuclease Inhibitor"/>
    <property type="match status" value="1"/>
</dbReference>
<name>A0A5K1JZN0_9APHY</name>
<organism evidence="1">
    <name type="scientific">Ganoderma boninense</name>
    <dbReference type="NCBI Taxonomy" id="34458"/>
    <lineage>
        <taxon>Eukaryota</taxon>
        <taxon>Fungi</taxon>
        <taxon>Dikarya</taxon>
        <taxon>Basidiomycota</taxon>
        <taxon>Agaricomycotina</taxon>
        <taxon>Agaricomycetes</taxon>
        <taxon>Polyporales</taxon>
        <taxon>Polyporaceae</taxon>
        <taxon>Ganoderma</taxon>
    </lineage>
</organism>
<dbReference type="InterPro" id="IPR032675">
    <property type="entry name" value="LRR_dom_sf"/>
</dbReference>
<dbReference type="AlphaFoldDB" id="A0A5K1JZN0"/>
<dbReference type="SUPFAM" id="SSF52047">
    <property type="entry name" value="RNI-like"/>
    <property type="match status" value="1"/>
</dbReference>
<gene>
    <name evidence="1" type="primary">G4MZY1</name>
</gene>